<evidence type="ECO:0000256" key="4">
    <source>
        <dbReference type="ARBA" id="ARBA00023163"/>
    </source>
</evidence>
<comment type="caution">
    <text evidence="5">The sequence shown here is derived from an EMBL/GenBank/DDBJ whole genome shotgun (WGS) entry which is preliminary data.</text>
</comment>
<name>A0A926FAF3_9FIRM</name>
<keyword evidence="4" id="KW-0804">Transcription</keyword>
<keyword evidence="3" id="KW-0238">DNA-binding</keyword>
<dbReference type="InterPro" id="IPR005650">
    <property type="entry name" value="BlaI_family"/>
</dbReference>
<proteinExistence type="inferred from homology"/>
<dbReference type="EMBL" id="JACRTE010000019">
    <property type="protein sequence ID" value="MBC8597278.1"/>
    <property type="molecule type" value="Genomic_DNA"/>
</dbReference>
<dbReference type="Proteomes" id="UP000647416">
    <property type="component" value="Unassembled WGS sequence"/>
</dbReference>
<evidence type="ECO:0000256" key="3">
    <source>
        <dbReference type="ARBA" id="ARBA00023125"/>
    </source>
</evidence>
<evidence type="ECO:0000256" key="2">
    <source>
        <dbReference type="ARBA" id="ARBA00023015"/>
    </source>
</evidence>
<comment type="similarity">
    <text evidence="1">Belongs to the BlaI transcriptional regulatory family.</text>
</comment>
<dbReference type="GO" id="GO:0003677">
    <property type="term" value="F:DNA binding"/>
    <property type="evidence" value="ECO:0007669"/>
    <property type="project" value="UniProtKB-KW"/>
</dbReference>
<reference evidence="5" key="1">
    <citation type="submission" date="2020-08" db="EMBL/GenBank/DDBJ databases">
        <title>Genome public.</title>
        <authorList>
            <person name="Liu C."/>
            <person name="Sun Q."/>
        </authorList>
    </citation>
    <scope>NUCLEOTIDE SEQUENCE</scope>
    <source>
        <strain evidence="5">NSJ-50</strain>
    </source>
</reference>
<organism evidence="5 6">
    <name type="scientific">Qingrenia yutianensis</name>
    <dbReference type="NCBI Taxonomy" id="2763676"/>
    <lineage>
        <taxon>Bacteria</taxon>
        <taxon>Bacillati</taxon>
        <taxon>Bacillota</taxon>
        <taxon>Clostridia</taxon>
        <taxon>Eubacteriales</taxon>
        <taxon>Oscillospiraceae</taxon>
        <taxon>Qingrenia</taxon>
    </lineage>
</organism>
<dbReference type="Pfam" id="PF03965">
    <property type="entry name" value="Penicillinase_R"/>
    <property type="match status" value="1"/>
</dbReference>
<gene>
    <name evidence="5" type="ORF">H8706_10440</name>
</gene>
<accession>A0A926FAF3</accession>
<dbReference type="SUPFAM" id="SSF46785">
    <property type="entry name" value="Winged helix' DNA-binding domain"/>
    <property type="match status" value="1"/>
</dbReference>
<dbReference type="Gene3D" id="1.10.10.10">
    <property type="entry name" value="Winged helix-like DNA-binding domain superfamily/Winged helix DNA-binding domain"/>
    <property type="match status" value="1"/>
</dbReference>
<evidence type="ECO:0000256" key="1">
    <source>
        <dbReference type="ARBA" id="ARBA00011046"/>
    </source>
</evidence>
<dbReference type="RefSeq" id="WP_262432590.1">
    <property type="nucleotide sequence ID" value="NZ_JACRTE010000019.1"/>
</dbReference>
<evidence type="ECO:0000313" key="6">
    <source>
        <dbReference type="Proteomes" id="UP000647416"/>
    </source>
</evidence>
<evidence type="ECO:0000313" key="5">
    <source>
        <dbReference type="EMBL" id="MBC8597278.1"/>
    </source>
</evidence>
<dbReference type="AlphaFoldDB" id="A0A926FAF3"/>
<dbReference type="GO" id="GO:0045892">
    <property type="term" value="P:negative regulation of DNA-templated transcription"/>
    <property type="evidence" value="ECO:0007669"/>
    <property type="project" value="InterPro"/>
</dbReference>
<dbReference type="Gene3D" id="1.10.4040.10">
    <property type="entry name" value="Penicillinase repressor domain"/>
    <property type="match status" value="1"/>
</dbReference>
<keyword evidence="6" id="KW-1185">Reference proteome</keyword>
<sequence>MSNAKHTITDSEYSIMKILWNSEKKMTVSDVVRALDGNDWTPSTVSTFLQRLLKKNVVSCEKKGNTNLYYPILKQNDYDMSETESFLSKIYKGSVKNLVAALYENKKLSKEDMSELKSMFDLE</sequence>
<dbReference type="InterPro" id="IPR036390">
    <property type="entry name" value="WH_DNA-bd_sf"/>
</dbReference>
<keyword evidence="2" id="KW-0805">Transcription regulation</keyword>
<dbReference type="PIRSF" id="PIRSF019455">
    <property type="entry name" value="CopR_AtkY"/>
    <property type="match status" value="1"/>
</dbReference>
<dbReference type="InterPro" id="IPR036388">
    <property type="entry name" value="WH-like_DNA-bd_sf"/>
</dbReference>
<protein>
    <submittedName>
        <fullName evidence="5">BlaI/MecI/CopY family transcriptional regulator</fullName>
    </submittedName>
</protein>